<feature type="compositionally biased region" description="Low complexity" evidence="1">
    <location>
        <begin position="31"/>
        <end position="43"/>
    </location>
</feature>
<dbReference type="EMBL" id="MU001671">
    <property type="protein sequence ID" value="KAF2461653.1"/>
    <property type="molecule type" value="Genomic_DNA"/>
</dbReference>
<feature type="region of interest" description="Disordered" evidence="1">
    <location>
        <begin position="73"/>
        <end position="132"/>
    </location>
</feature>
<feature type="region of interest" description="Disordered" evidence="1">
    <location>
        <begin position="1"/>
        <end position="54"/>
    </location>
</feature>
<organism evidence="2 3">
    <name type="scientific">Lineolata rhizophorae</name>
    <dbReference type="NCBI Taxonomy" id="578093"/>
    <lineage>
        <taxon>Eukaryota</taxon>
        <taxon>Fungi</taxon>
        <taxon>Dikarya</taxon>
        <taxon>Ascomycota</taxon>
        <taxon>Pezizomycotina</taxon>
        <taxon>Dothideomycetes</taxon>
        <taxon>Dothideomycetes incertae sedis</taxon>
        <taxon>Lineolatales</taxon>
        <taxon>Lineolataceae</taxon>
        <taxon>Lineolata</taxon>
    </lineage>
</organism>
<keyword evidence="3" id="KW-1185">Reference proteome</keyword>
<protein>
    <submittedName>
        <fullName evidence="2">Uncharacterized protein</fullName>
    </submittedName>
</protein>
<proteinExistence type="predicted"/>
<evidence type="ECO:0000313" key="2">
    <source>
        <dbReference type="EMBL" id="KAF2461653.1"/>
    </source>
</evidence>
<gene>
    <name evidence="2" type="ORF">BDY21DRAFT_360729</name>
</gene>
<dbReference type="Proteomes" id="UP000799766">
    <property type="component" value="Unassembled WGS sequence"/>
</dbReference>
<dbReference type="AlphaFoldDB" id="A0A6A6PE02"/>
<reference evidence="2" key="1">
    <citation type="journal article" date="2020" name="Stud. Mycol.">
        <title>101 Dothideomycetes genomes: a test case for predicting lifestyles and emergence of pathogens.</title>
        <authorList>
            <person name="Haridas S."/>
            <person name="Albert R."/>
            <person name="Binder M."/>
            <person name="Bloem J."/>
            <person name="Labutti K."/>
            <person name="Salamov A."/>
            <person name="Andreopoulos B."/>
            <person name="Baker S."/>
            <person name="Barry K."/>
            <person name="Bills G."/>
            <person name="Bluhm B."/>
            <person name="Cannon C."/>
            <person name="Castanera R."/>
            <person name="Culley D."/>
            <person name="Daum C."/>
            <person name="Ezra D."/>
            <person name="Gonzalez J."/>
            <person name="Henrissat B."/>
            <person name="Kuo A."/>
            <person name="Liang C."/>
            <person name="Lipzen A."/>
            <person name="Lutzoni F."/>
            <person name="Magnuson J."/>
            <person name="Mondo S."/>
            <person name="Nolan M."/>
            <person name="Ohm R."/>
            <person name="Pangilinan J."/>
            <person name="Park H.-J."/>
            <person name="Ramirez L."/>
            <person name="Alfaro M."/>
            <person name="Sun H."/>
            <person name="Tritt A."/>
            <person name="Yoshinaga Y."/>
            <person name="Zwiers L.-H."/>
            <person name="Turgeon B."/>
            <person name="Goodwin S."/>
            <person name="Spatafora J."/>
            <person name="Crous P."/>
            <person name="Grigoriev I."/>
        </authorList>
    </citation>
    <scope>NUCLEOTIDE SEQUENCE</scope>
    <source>
        <strain evidence="2">ATCC 16933</strain>
    </source>
</reference>
<evidence type="ECO:0000313" key="3">
    <source>
        <dbReference type="Proteomes" id="UP000799766"/>
    </source>
</evidence>
<accession>A0A6A6PE02</accession>
<sequence>MEARRGSGCEIVAAGLAGPRKPRQGRHDAGRAALAGVGGVQRLRPPPGVRSPRSGMTYATFASGAAAALKPSGWKWPLGRALDPEAARRPPPGPSKGPTGRAWPVQPSLAESASPRASSADAIQRAGALDAS</sequence>
<evidence type="ECO:0000256" key="1">
    <source>
        <dbReference type="SAM" id="MobiDB-lite"/>
    </source>
</evidence>
<name>A0A6A6PE02_9PEZI</name>